<dbReference type="EMBL" id="VFPH01000002">
    <property type="protein sequence ID" value="TQM36711.1"/>
    <property type="molecule type" value="Genomic_DNA"/>
</dbReference>
<sequence length="48" mass="5062">MEPVLRLQMEAPSDDGVGAQLSTISAVPLTCGSTWSVLFCLVEEPEGP</sequence>
<comment type="caution">
    <text evidence="1">The sequence shown here is derived from an EMBL/GenBank/DDBJ whole genome shotgun (WGS) entry which is preliminary data.</text>
</comment>
<protein>
    <submittedName>
        <fullName evidence="1">Uncharacterized protein</fullName>
    </submittedName>
</protein>
<dbReference type="RefSeq" id="WP_170225735.1">
    <property type="nucleotide sequence ID" value="NZ_VFPH01000002.1"/>
</dbReference>
<keyword evidence="2" id="KW-1185">Reference proteome</keyword>
<accession>A0A543FSD6</accession>
<dbReference type="AlphaFoldDB" id="A0A543FSD6"/>
<name>A0A543FSD6_9PSEU</name>
<evidence type="ECO:0000313" key="2">
    <source>
        <dbReference type="Proteomes" id="UP000319818"/>
    </source>
</evidence>
<evidence type="ECO:0000313" key="1">
    <source>
        <dbReference type="EMBL" id="TQM36711.1"/>
    </source>
</evidence>
<proteinExistence type="predicted"/>
<reference evidence="1 2" key="1">
    <citation type="submission" date="2019-06" db="EMBL/GenBank/DDBJ databases">
        <title>Sequencing the genomes of 1000 actinobacteria strains.</title>
        <authorList>
            <person name="Klenk H.-P."/>
        </authorList>
    </citation>
    <scope>NUCLEOTIDE SEQUENCE [LARGE SCALE GENOMIC DNA]</scope>
    <source>
        <strain evidence="1 2">DSM 45511</strain>
    </source>
</reference>
<organism evidence="1 2">
    <name type="scientific">Pseudonocardia cypriaca</name>
    <dbReference type="NCBI Taxonomy" id="882449"/>
    <lineage>
        <taxon>Bacteria</taxon>
        <taxon>Bacillati</taxon>
        <taxon>Actinomycetota</taxon>
        <taxon>Actinomycetes</taxon>
        <taxon>Pseudonocardiales</taxon>
        <taxon>Pseudonocardiaceae</taxon>
        <taxon>Pseudonocardia</taxon>
    </lineage>
</organism>
<gene>
    <name evidence="1" type="ORF">FB388_3896</name>
</gene>
<dbReference type="Proteomes" id="UP000319818">
    <property type="component" value="Unassembled WGS sequence"/>
</dbReference>